<dbReference type="Gene3D" id="1.10.357.10">
    <property type="entry name" value="Tetracycline Repressor, domain 2"/>
    <property type="match status" value="1"/>
</dbReference>
<feature type="domain" description="HTH tetR-type" evidence="3">
    <location>
        <begin position="24"/>
        <end position="83"/>
    </location>
</feature>
<organism evidence="4 5">
    <name type="scientific">Luteipulveratus mongoliensis</name>
    <dbReference type="NCBI Taxonomy" id="571913"/>
    <lineage>
        <taxon>Bacteria</taxon>
        <taxon>Bacillati</taxon>
        <taxon>Actinomycetota</taxon>
        <taxon>Actinomycetes</taxon>
        <taxon>Micrococcales</taxon>
        <taxon>Dermacoccaceae</taxon>
        <taxon>Luteipulveratus</taxon>
    </lineage>
</organism>
<dbReference type="Proteomes" id="UP000066480">
    <property type="component" value="Chromosome"/>
</dbReference>
<dbReference type="AlphaFoldDB" id="A0A0K1JMQ2"/>
<evidence type="ECO:0000259" key="3">
    <source>
        <dbReference type="PROSITE" id="PS50977"/>
    </source>
</evidence>
<dbReference type="PROSITE" id="PS50977">
    <property type="entry name" value="HTH_TETR_2"/>
    <property type="match status" value="1"/>
</dbReference>
<dbReference type="InterPro" id="IPR050109">
    <property type="entry name" value="HTH-type_TetR-like_transc_reg"/>
</dbReference>
<accession>A0A0K1JMQ2</accession>
<dbReference type="KEGG" id="lmoi:VV02_21650"/>
<feature type="DNA-binding region" description="H-T-H motif" evidence="2">
    <location>
        <begin position="46"/>
        <end position="65"/>
    </location>
</feature>
<dbReference type="GO" id="GO:0000976">
    <property type="term" value="F:transcription cis-regulatory region binding"/>
    <property type="evidence" value="ECO:0007669"/>
    <property type="project" value="TreeGrafter"/>
</dbReference>
<name>A0A0K1JMQ2_9MICO</name>
<keyword evidence="1 2" id="KW-0238">DNA-binding</keyword>
<evidence type="ECO:0000256" key="1">
    <source>
        <dbReference type="ARBA" id="ARBA00023125"/>
    </source>
</evidence>
<dbReference type="GO" id="GO:0003700">
    <property type="term" value="F:DNA-binding transcription factor activity"/>
    <property type="evidence" value="ECO:0007669"/>
    <property type="project" value="TreeGrafter"/>
</dbReference>
<dbReference type="STRING" id="571913.VV02_21650"/>
<dbReference type="Pfam" id="PF00440">
    <property type="entry name" value="TetR_N"/>
    <property type="match status" value="1"/>
</dbReference>
<dbReference type="InterPro" id="IPR009057">
    <property type="entry name" value="Homeodomain-like_sf"/>
</dbReference>
<protein>
    <recommendedName>
        <fullName evidence="3">HTH tetR-type domain-containing protein</fullName>
    </recommendedName>
</protein>
<dbReference type="InterPro" id="IPR001647">
    <property type="entry name" value="HTH_TetR"/>
</dbReference>
<dbReference type="InterPro" id="IPR045823">
    <property type="entry name" value="TetR_C_32"/>
</dbReference>
<evidence type="ECO:0000313" key="5">
    <source>
        <dbReference type="Proteomes" id="UP000066480"/>
    </source>
</evidence>
<keyword evidence="5" id="KW-1185">Reference proteome</keyword>
<dbReference type="InterPro" id="IPR036271">
    <property type="entry name" value="Tet_transcr_reg_TetR-rel_C_sf"/>
</dbReference>
<evidence type="ECO:0000313" key="4">
    <source>
        <dbReference type="EMBL" id="AKU17855.1"/>
    </source>
</evidence>
<dbReference type="EMBL" id="CP011112">
    <property type="protein sequence ID" value="AKU17855.1"/>
    <property type="molecule type" value="Genomic_DNA"/>
</dbReference>
<dbReference type="PANTHER" id="PTHR30055">
    <property type="entry name" value="HTH-TYPE TRANSCRIPTIONAL REGULATOR RUTR"/>
    <property type="match status" value="1"/>
</dbReference>
<reference evidence="4 5" key="1">
    <citation type="submission" date="2015-03" db="EMBL/GenBank/DDBJ databases">
        <title>Luteipulveratus halotolerans sp. nov., a novel actinobacterium (Dermacoccaceae) from Sarawak, Malaysia.</title>
        <authorList>
            <person name="Juboi H."/>
            <person name="Basik A."/>
            <person name="Shamsul S.S."/>
            <person name="Arnold P."/>
            <person name="Schmitt E.K."/>
            <person name="Sanglier J.-J."/>
            <person name="Yeo T."/>
        </authorList>
    </citation>
    <scope>NUCLEOTIDE SEQUENCE [LARGE SCALE GENOMIC DNA]</scope>
    <source>
        <strain evidence="4 5">MN07-A0370</strain>
    </source>
</reference>
<proteinExistence type="predicted"/>
<dbReference type="PATRIC" id="fig|571913.6.peg.4385"/>
<dbReference type="PANTHER" id="PTHR30055:SF160">
    <property type="entry name" value="TRANSCRIPTIONAL REGULATORY PROTEIN (PROBABLY ASNC-FAMILY)-RELATED"/>
    <property type="match status" value="1"/>
</dbReference>
<dbReference type="SUPFAM" id="SSF48498">
    <property type="entry name" value="Tetracyclin repressor-like, C-terminal domain"/>
    <property type="match status" value="1"/>
</dbReference>
<evidence type="ECO:0000256" key="2">
    <source>
        <dbReference type="PROSITE-ProRule" id="PRU00335"/>
    </source>
</evidence>
<dbReference type="SUPFAM" id="SSF46689">
    <property type="entry name" value="Homeodomain-like"/>
    <property type="match status" value="1"/>
</dbReference>
<dbReference type="Pfam" id="PF19344">
    <property type="entry name" value="TetR_C_32"/>
    <property type="match status" value="1"/>
</dbReference>
<gene>
    <name evidence="4" type="ORF">VV02_21650</name>
</gene>
<dbReference type="OrthoDB" id="4542604at2"/>
<dbReference type="RefSeq" id="WP_052594948.1">
    <property type="nucleotide sequence ID" value="NZ_CP011112.1"/>
</dbReference>
<sequence length="226" mass="24814">MTSSPRTGAARPDGRHSRWEQHRLARRRELVEAAIKAIRHHGATIGMDEIAAEAGTSKTVIYRHLGDRLGLYLAVCEAVDSLIIKDFSKALESSVDRDSLDALRRDPREALVAVIDSYLSLVERDPELYRFVTRRPLLDVPVEQDPVTGLSDTIATTLAALFEGPVAESGHDATAALTWAHGLVGFVRESADRWLVDPDRLPREAVVHQLADFAAYGLTGVLAKDS</sequence>